<dbReference type="Proteomes" id="UP000193862">
    <property type="component" value="Unassembled WGS sequence"/>
</dbReference>
<evidence type="ECO:0000256" key="1">
    <source>
        <dbReference type="SAM" id="SignalP"/>
    </source>
</evidence>
<feature type="chain" id="PRO_5013368702" description="DUF3035 domain-containing protein" evidence="1">
    <location>
        <begin position="24"/>
        <end position="166"/>
    </location>
</feature>
<protein>
    <recommendedName>
        <fullName evidence="4">DUF3035 domain-containing protein</fullName>
    </recommendedName>
</protein>
<gene>
    <name evidence="2" type="ORF">AQS8620_03208</name>
</gene>
<proteinExistence type="predicted"/>
<keyword evidence="3" id="KW-1185">Reference proteome</keyword>
<feature type="signal peptide" evidence="1">
    <location>
        <begin position="1"/>
        <end position="23"/>
    </location>
</feature>
<keyword evidence="1" id="KW-0732">Signal</keyword>
<sequence>MSVGVKSTSFVLCAALLVVAGCAGDPKLDLTTRSAGPDAFAIVPFKPLEEPANYAALPVPTPGGSNRADQTPKADAIAALGGRGAPVTGNGALLAQTGRYGITPSIRAELAAADLRFRRFHDGNFISRMIARNQYEKAYRRYGINPWDESERLAALGIVTPMAPAR</sequence>
<dbReference type="InterPro" id="IPR021395">
    <property type="entry name" value="DUF3035"/>
</dbReference>
<accession>A0A1Y5TNJ9</accession>
<name>A0A1Y5TNJ9_9RHOB</name>
<evidence type="ECO:0000313" key="2">
    <source>
        <dbReference type="EMBL" id="SLN68240.1"/>
    </source>
</evidence>
<dbReference type="EMBL" id="FWFS01000014">
    <property type="protein sequence ID" value="SLN68240.1"/>
    <property type="molecule type" value="Genomic_DNA"/>
</dbReference>
<organism evidence="2 3">
    <name type="scientific">Aquimixticola soesokkakensis</name>
    <dbReference type="NCBI Taxonomy" id="1519096"/>
    <lineage>
        <taxon>Bacteria</taxon>
        <taxon>Pseudomonadati</taxon>
        <taxon>Pseudomonadota</taxon>
        <taxon>Alphaproteobacteria</taxon>
        <taxon>Rhodobacterales</taxon>
        <taxon>Paracoccaceae</taxon>
        <taxon>Aquimixticola</taxon>
    </lineage>
</organism>
<reference evidence="2 3" key="1">
    <citation type="submission" date="2017-03" db="EMBL/GenBank/DDBJ databases">
        <authorList>
            <person name="Afonso C.L."/>
            <person name="Miller P.J."/>
            <person name="Scott M.A."/>
            <person name="Spackman E."/>
            <person name="Goraichik I."/>
            <person name="Dimitrov K.M."/>
            <person name="Suarez D.L."/>
            <person name="Swayne D.E."/>
        </authorList>
    </citation>
    <scope>NUCLEOTIDE SEQUENCE [LARGE SCALE GENOMIC DNA]</scope>
    <source>
        <strain evidence="2 3">CECT 8620</strain>
    </source>
</reference>
<evidence type="ECO:0008006" key="4">
    <source>
        <dbReference type="Google" id="ProtNLM"/>
    </source>
</evidence>
<dbReference type="AlphaFoldDB" id="A0A1Y5TNJ9"/>
<dbReference type="PROSITE" id="PS51257">
    <property type="entry name" value="PROKAR_LIPOPROTEIN"/>
    <property type="match status" value="1"/>
</dbReference>
<dbReference type="RefSeq" id="WP_085838007.1">
    <property type="nucleotide sequence ID" value="NZ_FWFS01000014.1"/>
</dbReference>
<dbReference type="Pfam" id="PF11233">
    <property type="entry name" value="DUF3035"/>
    <property type="match status" value="1"/>
</dbReference>
<dbReference type="OrthoDB" id="7876689at2"/>
<evidence type="ECO:0000313" key="3">
    <source>
        <dbReference type="Proteomes" id="UP000193862"/>
    </source>
</evidence>